<evidence type="ECO:0000256" key="6">
    <source>
        <dbReference type="ARBA" id="ARBA00023134"/>
    </source>
</evidence>
<dbReference type="GO" id="GO:0007264">
    <property type="term" value="P:small GTPase-mediated signal transduction"/>
    <property type="evidence" value="ECO:0007669"/>
    <property type="project" value="InterPro"/>
</dbReference>
<evidence type="ECO:0000256" key="8">
    <source>
        <dbReference type="ARBA" id="ARBA00023288"/>
    </source>
</evidence>
<keyword evidence="8" id="KW-0449">Lipoprotein</keyword>
<dbReference type="GO" id="GO:0003924">
    <property type="term" value="F:GTPase activity"/>
    <property type="evidence" value="ECO:0007669"/>
    <property type="project" value="InterPro"/>
</dbReference>
<dbReference type="InterPro" id="IPR005225">
    <property type="entry name" value="Small_GTP-bd"/>
</dbReference>
<dbReference type="SMART" id="SM00173">
    <property type="entry name" value="RAS"/>
    <property type="match status" value="1"/>
</dbReference>
<dbReference type="EMBL" id="JAGMVJ010000019">
    <property type="protein sequence ID" value="KAH7075998.1"/>
    <property type="molecule type" value="Genomic_DNA"/>
</dbReference>
<comment type="similarity">
    <text evidence="2">Belongs to the small GTPase superfamily. Rho family.</text>
</comment>
<dbReference type="PROSITE" id="PS51419">
    <property type="entry name" value="RAB"/>
    <property type="match status" value="1"/>
</dbReference>
<reference evidence="10" key="1">
    <citation type="journal article" date="2021" name="Nat. Commun.">
        <title>Genetic determinants of endophytism in the Arabidopsis root mycobiome.</title>
        <authorList>
            <person name="Mesny F."/>
            <person name="Miyauchi S."/>
            <person name="Thiergart T."/>
            <person name="Pickel B."/>
            <person name="Atanasova L."/>
            <person name="Karlsson M."/>
            <person name="Huettel B."/>
            <person name="Barry K.W."/>
            <person name="Haridas S."/>
            <person name="Chen C."/>
            <person name="Bauer D."/>
            <person name="Andreopoulos W."/>
            <person name="Pangilinan J."/>
            <person name="LaButti K."/>
            <person name="Riley R."/>
            <person name="Lipzen A."/>
            <person name="Clum A."/>
            <person name="Drula E."/>
            <person name="Henrissat B."/>
            <person name="Kohler A."/>
            <person name="Grigoriev I.V."/>
            <person name="Martin F.M."/>
            <person name="Hacquard S."/>
        </authorList>
    </citation>
    <scope>NUCLEOTIDE SEQUENCE</scope>
    <source>
        <strain evidence="10">MPI-SDFR-AT-0120</strain>
    </source>
</reference>
<proteinExistence type="inferred from homology"/>
<evidence type="ECO:0000256" key="9">
    <source>
        <dbReference type="ARBA" id="ARBA00023289"/>
    </source>
</evidence>
<dbReference type="PANTHER" id="PTHR24072">
    <property type="entry name" value="RHO FAMILY GTPASE"/>
    <property type="match status" value="1"/>
</dbReference>
<evidence type="ECO:0000313" key="11">
    <source>
        <dbReference type="Proteomes" id="UP000813461"/>
    </source>
</evidence>
<keyword evidence="5" id="KW-0547">Nucleotide-binding</keyword>
<dbReference type="InterPro" id="IPR027417">
    <property type="entry name" value="P-loop_NTPase"/>
</dbReference>
<evidence type="ECO:0000256" key="4">
    <source>
        <dbReference type="ARBA" id="ARBA00022481"/>
    </source>
</evidence>
<dbReference type="FunFam" id="3.40.50.300:FF:000983">
    <property type="entry name" value="Rho family GTPase"/>
    <property type="match status" value="1"/>
</dbReference>
<dbReference type="SUPFAM" id="SSF52540">
    <property type="entry name" value="P-loop containing nucleoside triphosphate hydrolases"/>
    <property type="match status" value="1"/>
</dbReference>
<evidence type="ECO:0000256" key="5">
    <source>
        <dbReference type="ARBA" id="ARBA00022741"/>
    </source>
</evidence>
<organism evidence="10 11">
    <name type="scientific">Paraphoma chrysanthemicola</name>
    <dbReference type="NCBI Taxonomy" id="798071"/>
    <lineage>
        <taxon>Eukaryota</taxon>
        <taxon>Fungi</taxon>
        <taxon>Dikarya</taxon>
        <taxon>Ascomycota</taxon>
        <taxon>Pezizomycotina</taxon>
        <taxon>Dothideomycetes</taxon>
        <taxon>Pleosporomycetidae</taxon>
        <taxon>Pleosporales</taxon>
        <taxon>Pleosporineae</taxon>
        <taxon>Phaeosphaeriaceae</taxon>
        <taxon>Paraphoma</taxon>
    </lineage>
</organism>
<keyword evidence="11" id="KW-1185">Reference proteome</keyword>
<comment type="subcellular location">
    <subcellularLocation>
        <location evidence="1">Cell membrane</location>
        <topology evidence="1">Lipid-anchor</topology>
        <orientation evidence="1">Cytoplasmic side</orientation>
    </subcellularLocation>
</comment>
<evidence type="ECO:0000256" key="1">
    <source>
        <dbReference type="ARBA" id="ARBA00004342"/>
    </source>
</evidence>
<dbReference type="GO" id="GO:0005886">
    <property type="term" value="C:plasma membrane"/>
    <property type="evidence" value="ECO:0007669"/>
    <property type="project" value="UniProtKB-SubCell"/>
</dbReference>
<evidence type="ECO:0000313" key="10">
    <source>
        <dbReference type="EMBL" id="KAH7075998.1"/>
    </source>
</evidence>
<evidence type="ECO:0000256" key="7">
    <source>
        <dbReference type="ARBA" id="ARBA00023136"/>
    </source>
</evidence>
<dbReference type="SMART" id="SM00175">
    <property type="entry name" value="RAB"/>
    <property type="match status" value="1"/>
</dbReference>
<dbReference type="NCBIfam" id="TIGR00231">
    <property type="entry name" value="small_GTP"/>
    <property type="match status" value="1"/>
</dbReference>
<dbReference type="AlphaFoldDB" id="A0A8K0QVX7"/>
<keyword evidence="9" id="KW-0636">Prenylation</keyword>
<comment type="caution">
    <text evidence="10">The sequence shown here is derived from an EMBL/GenBank/DDBJ whole genome shotgun (WGS) entry which is preliminary data.</text>
</comment>
<dbReference type="GO" id="GO:0005525">
    <property type="term" value="F:GTP binding"/>
    <property type="evidence" value="ECO:0007669"/>
    <property type="project" value="UniProtKB-KW"/>
</dbReference>
<accession>A0A8K0QVX7</accession>
<dbReference type="Gene3D" id="3.40.50.300">
    <property type="entry name" value="P-loop containing nucleotide triphosphate hydrolases"/>
    <property type="match status" value="1"/>
</dbReference>
<protein>
    <submittedName>
        <fullName evidence="10">Small GTPase superfamily</fullName>
    </submittedName>
</protein>
<keyword evidence="6" id="KW-0342">GTP-binding</keyword>
<dbReference type="InterPro" id="IPR001806">
    <property type="entry name" value="Small_GTPase"/>
</dbReference>
<evidence type="ECO:0000256" key="3">
    <source>
        <dbReference type="ARBA" id="ARBA00022475"/>
    </source>
</evidence>
<dbReference type="PROSITE" id="PS51421">
    <property type="entry name" value="RAS"/>
    <property type="match status" value="1"/>
</dbReference>
<keyword evidence="4" id="KW-0488">Methylation</keyword>
<dbReference type="Pfam" id="PF00071">
    <property type="entry name" value="Ras"/>
    <property type="match status" value="1"/>
</dbReference>
<keyword evidence="7" id="KW-0472">Membrane</keyword>
<dbReference type="SMART" id="SM00174">
    <property type="entry name" value="RHO"/>
    <property type="match status" value="1"/>
</dbReference>
<dbReference type="Proteomes" id="UP000813461">
    <property type="component" value="Unassembled WGS sequence"/>
</dbReference>
<dbReference type="OrthoDB" id="8830751at2759"/>
<dbReference type="InterPro" id="IPR003578">
    <property type="entry name" value="Small_GTPase_Rho"/>
</dbReference>
<dbReference type="PROSITE" id="PS51420">
    <property type="entry name" value="RHO"/>
    <property type="match status" value="1"/>
</dbReference>
<dbReference type="PRINTS" id="PR00449">
    <property type="entry name" value="RASTRNSFRMNG"/>
</dbReference>
<name>A0A8K0QVX7_9PLEO</name>
<keyword evidence="3" id="KW-1003">Cell membrane</keyword>
<gene>
    <name evidence="10" type="ORF">FB567DRAFT_563471</name>
</gene>
<sequence length="201" mass="22281">MCVKKSGYVRRKLVIVGEGASGKTCANIVWTKGYIPEVYVPTVFENYVGDALVDSIHVEMAVFDTAGQEDYDRLRPLSYPNSHIIIITYAIDSHASLDNVLEKWISEVVHFCQGLPIVLAGLKGDLRHDQETVEKLARYHGLEPVTFKEGYDMAKKIGAAAFVECSALTHEGVRAVYETASRLAISHGPSKYEKDQKCAVM</sequence>
<evidence type="ECO:0000256" key="2">
    <source>
        <dbReference type="ARBA" id="ARBA00010142"/>
    </source>
</evidence>